<evidence type="ECO:0000259" key="2">
    <source>
        <dbReference type="Pfam" id="PF13240"/>
    </source>
</evidence>
<comment type="caution">
    <text evidence="3">The sequence shown here is derived from an EMBL/GenBank/DDBJ whole genome shotgun (WGS) entry which is preliminary data.</text>
</comment>
<evidence type="ECO:0000256" key="1">
    <source>
        <dbReference type="SAM" id="Phobius"/>
    </source>
</evidence>
<keyword evidence="1" id="KW-0812">Transmembrane</keyword>
<dbReference type="InterPro" id="IPR026870">
    <property type="entry name" value="Zinc_ribbon_dom"/>
</dbReference>
<dbReference type="Gene3D" id="3.10.450.50">
    <property type="match status" value="1"/>
</dbReference>
<evidence type="ECO:0000313" key="3">
    <source>
        <dbReference type="EMBL" id="HIU39833.1"/>
    </source>
</evidence>
<dbReference type="AlphaFoldDB" id="A0A9D1IM20"/>
<dbReference type="Pfam" id="PF13240">
    <property type="entry name" value="Zn_Ribbon_1"/>
    <property type="match status" value="1"/>
</dbReference>
<keyword evidence="1" id="KW-1133">Transmembrane helix</keyword>
<protein>
    <submittedName>
        <fullName evidence="3">Zinc ribbon domain-containing protein</fullName>
    </submittedName>
</protein>
<sequence length="398" mass="45466">MFCEKCGAKAKEGAKFCEECGERLKKPVKKAKKKMKHLSKKNKIIIGVVSVLVLILVIFFIVCSNIYKPKTIAVNYFEAIINNDYDALYDYLDVDNKDFTSKKVFKELVKEDEASNEVVNYRVTSSSVSSDGLSANVTIKYVTNDSDNETATINLVKDKKNKMLFFSNWKVNNANLETIKNYEVKVVKGSTVEVAGIKLDDYKDDEKSDDDFDVYVLPEVFTLEYPVKITYPMGVTIDTSIEPSTYYNGSTLELDVDDISDDTKNEIENAILKDIQVIYDSAKDNKNFSDIKSNFEYENGDLTELEASYNDFKEDLNGRSTKLTEIKFKEVEISDIKITDDGTLQVDFNADYDYKATYELFGETETSDNDGTTYSSMTFAYEDGYKLTDFDDLKYYFY</sequence>
<name>A0A9D1IM20_9FIRM</name>
<dbReference type="EMBL" id="DVMT01000013">
    <property type="protein sequence ID" value="HIU39833.1"/>
    <property type="molecule type" value="Genomic_DNA"/>
</dbReference>
<dbReference type="Proteomes" id="UP000824074">
    <property type="component" value="Unassembled WGS sequence"/>
</dbReference>
<gene>
    <name evidence="3" type="ORF">IAB68_00835</name>
</gene>
<organism evidence="3 4">
    <name type="scientific">Candidatus Aphodocola excrementigallinarum</name>
    <dbReference type="NCBI Taxonomy" id="2840670"/>
    <lineage>
        <taxon>Bacteria</taxon>
        <taxon>Bacillati</taxon>
        <taxon>Bacillota</taxon>
        <taxon>Bacilli</taxon>
        <taxon>Candidatus Aphodocola</taxon>
    </lineage>
</organism>
<reference evidence="3" key="1">
    <citation type="submission" date="2020-10" db="EMBL/GenBank/DDBJ databases">
        <authorList>
            <person name="Gilroy R."/>
        </authorList>
    </citation>
    <scope>NUCLEOTIDE SEQUENCE</scope>
    <source>
        <strain evidence="3">CHK193-30670</strain>
    </source>
</reference>
<evidence type="ECO:0000313" key="4">
    <source>
        <dbReference type="Proteomes" id="UP000824074"/>
    </source>
</evidence>
<reference evidence="3" key="2">
    <citation type="journal article" date="2021" name="PeerJ">
        <title>Extensive microbial diversity within the chicken gut microbiome revealed by metagenomics and culture.</title>
        <authorList>
            <person name="Gilroy R."/>
            <person name="Ravi A."/>
            <person name="Getino M."/>
            <person name="Pursley I."/>
            <person name="Horton D.L."/>
            <person name="Alikhan N.F."/>
            <person name="Baker D."/>
            <person name="Gharbi K."/>
            <person name="Hall N."/>
            <person name="Watson M."/>
            <person name="Adriaenssens E.M."/>
            <person name="Foster-Nyarko E."/>
            <person name="Jarju S."/>
            <person name="Secka A."/>
            <person name="Antonio M."/>
            <person name="Oren A."/>
            <person name="Chaudhuri R.R."/>
            <person name="La Ragione R."/>
            <person name="Hildebrand F."/>
            <person name="Pallen M.J."/>
        </authorList>
    </citation>
    <scope>NUCLEOTIDE SEQUENCE</scope>
    <source>
        <strain evidence="3">CHK193-30670</strain>
    </source>
</reference>
<feature type="domain" description="Zinc-ribbon" evidence="2">
    <location>
        <begin position="2"/>
        <end position="23"/>
    </location>
</feature>
<proteinExistence type="predicted"/>
<feature type="transmembrane region" description="Helical" evidence="1">
    <location>
        <begin position="44"/>
        <end position="67"/>
    </location>
</feature>
<accession>A0A9D1IM20</accession>
<keyword evidence="1" id="KW-0472">Membrane</keyword>